<dbReference type="STRING" id="2070753.A0A3A2ZML2"/>
<dbReference type="GO" id="GO:0016616">
    <property type="term" value="F:oxidoreductase activity, acting on the CH-OH group of donors, NAD or NADP as acceptor"/>
    <property type="evidence" value="ECO:0007669"/>
    <property type="project" value="TreeGrafter"/>
</dbReference>
<feature type="domain" description="NAD-dependent epimerase/dehydratase" evidence="3">
    <location>
        <begin position="14"/>
        <end position="266"/>
    </location>
</feature>
<dbReference type="OrthoDB" id="2735536at2759"/>
<dbReference type="PANTHER" id="PTHR10366:SF562">
    <property type="entry name" value="ALDEHYDE REDUCTASE II (AFU_ORTHOLOGUE AFUA_1G11360)"/>
    <property type="match status" value="1"/>
</dbReference>
<gene>
    <name evidence="4" type="ORF">PHISCL_04162</name>
</gene>
<dbReference type="AlphaFoldDB" id="A0A3A2ZML2"/>
<dbReference type="InterPro" id="IPR001509">
    <property type="entry name" value="Epimerase_deHydtase"/>
</dbReference>
<sequence>MPDKYSLIPRGSLILVTGANGYIASHVINILLQEGFNVRGTVRAPKPWLNKYFDETYGEDRFETVLVPSMDEPGVWNQVMDGVSGVIHLNRKAMDMSFSSDPHITIPWIKRTTVNILEAAASQKSVKRFVLTSSSWAVIIPTPNEHGVRVDENTWNEASIKAAWDESTPAEERPYHIYSASKATQEQEAWKWVKDHQPGFQLNVVVPNTNYGKILLPEIRGSCMAWLRDVLKGDDWVIRQFPPQWFVNVEDSARLHVVALLNPRVNDERIFAFAAPFNWTDIIKILRKLRPNNKLIPDPPPNEGRDLTEVVLSRRAEQLLCDFFGRTGWVGLEESIADGIEGC</sequence>
<name>A0A3A2ZML2_9EURO</name>
<dbReference type="GO" id="GO:0016853">
    <property type="term" value="F:isomerase activity"/>
    <property type="evidence" value="ECO:0007669"/>
    <property type="project" value="UniProtKB-KW"/>
</dbReference>
<keyword evidence="4" id="KW-0413">Isomerase</keyword>
<organism evidence="4 5">
    <name type="scientific">Aspergillus sclerotialis</name>
    <dbReference type="NCBI Taxonomy" id="2070753"/>
    <lineage>
        <taxon>Eukaryota</taxon>
        <taxon>Fungi</taxon>
        <taxon>Dikarya</taxon>
        <taxon>Ascomycota</taxon>
        <taxon>Pezizomycotina</taxon>
        <taxon>Eurotiomycetes</taxon>
        <taxon>Eurotiomycetidae</taxon>
        <taxon>Eurotiales</taxon>
        <taxon>Aspergillaceae</taxon>
        <taxon>Aspergillus</taxon>
        <taxon>Aspergillus subgen. Polypaecilum</taxon>
    </lineage>
</organism>
<dbReference type="EMBL" id="MVGC01000118">
    <property type="protein sequence ID" value="RJE23493.1"/>
    <property type="molecule type" value="Genomic_DNA"/>
</dbReference>
<protein>
    <submittedName>
        <fullName evidence="4">3-beta hydroxysteroid dehydrogenase/isomerase family</fullName>
    </submittedName>
</protein>
<evidence type="ECO:0000313" key="5">
    <source>
        <dbReference type="Proteomes" id="UP000266188"/>
    </source>
</evidence>
<evidence type="ECO:0000256" key="2">
    <source>
        <dbReference type="ARBA" id="ARBA00023445"/>
    </source>
</evidence>
<reference evidence="5" key="1">
    <citation type="submission" date="2017-02" db="EMBL/GenBank/DDBJ databases">
        <authorList>
            <person name="Tafer H."/>
            <person name="Lopandic K."/>
        </authorList>
    </citation>
    <scope>NUCLEOTIDE SEQUENCE [LARGE SCALE GENOMIC DNA]</scope>
    <source>
        <strain evidence="5">CBS 366.77</strain>
    </source>
</reference>
<keyword evidence="5" id="KW-1185">Reference proteome</keyword>
<comment type="caution">
    <text evidence="4">The sequence shown here is derived from an EMBL/GenBank/DDBJ whole genome shotgun (WGS) entry which is preliminary data.</text>
</comment>
<dbReference type="PANTHER" id="PTHR10366">
    <property type="entry name" value="NAD DEPENDENT EPIMERASE/DEHYDRATASE"/>
    <property type="match status" value="1"/>
</dbReference>
<dbReference type="Pfam" id="PF01370">
    <property type="entry name" value="Epimerase"/>
    <property type="match status" value="1"/>
</dbReference>
<dbReference type="Proteomes" id="UP000266188">
    <property type="component" value="Unassembled WGS sequence"/>
</dbReference>
<evidence type="ECO:0000259" key="3">
    <source>
        <dbReference type="Pfam" id="PF01370"/>
    </source>
</evidence>
<accession>A0A3A2ZML2</accession>
<dbReference type="Gene3D" id="3.40.50.720">
    <property type="entry name" value="NAD(P)-binding Rossmann-like Domain"/>
    <property type="match status" value="1"/>
</dbReference>
<evidence type="ECO:0000256" key="1">
    <source>
        <dbReference type="ARBA" id="ARBA00023002"/>
    </source>
</evidence>
<keyword evidence="1" id="KW-0560">Oxidoreductase</keyword>
<dbReference type="InterPro" id="IPR050425">
    <property type="entry name" value="NAD(P)_dehydrat-like"/>
</dbReference>
<dbReference type="InterPro" id="IPR036291">
    <property type="entry name" value="NAD(P)-bd_dom_sf"/>
</dbReference>
<dbReference type="SUPFAM" id="SSF51735">
    <property type="entry name" value="NAD(P)-binding Rossmann-fold domains"/>
    <property type="match status" value="1"/>
</dbReference>
<proteinExistence type="inferred from homology"/>
<evidence type="ECO:0000313" key="4">
    <source>
        <dbReference type="EMBL" id="RJE23493.1"/>
    </source>
</evidence>
<comment type="similarity">
    <text evidence="2">Belongs to the NAD(P)-dependent epimerase/dehydratase family. Dihydroflavonol-4-reductase subfamily.</text>
</comment>